<sequence length="106" mass="11660">MVSSAIRLFVALLRHSGASRTILHDVAREIFPWIRFLPPADAEAFLAELADVLRAAQDIDNPGPAMQCVVEWRHTAEAHAAPDVREVLVRGEYDDLGPVPPPAAER</sequence>
<dbReference type="AlphaFoldDB" id="A0A2T0PWY6"/>
<evidence type="ECO:0000313" key="1">
    <source>
        <dbReference type="EMBL" id="PRX96053.1"/>
    </source>
</evidence>
<dbReference type="Proteomes" id="UP000237846">
    <property type="component" value="Unassembled WGS sequence"/>
</dbReference>
<gene>
    <name evidence="1" type="ORF">CLV72_10857</name>
</gene>
<dbReference type="OrthoDB" id="3378334at2"/>
<comment type="caution">
    <text evidence="1">The sequence shown here is derived from an EMBL/GenBank/DDBJ whole genome shotgun (WGS) entry which is preliminary data.</text>
</comment>
<organism evidence="1 2">
    <name type="scientific">Allonocardiopsis opalescens</name>
    <dbReference type="NCBI Taxonomy" id="1144618"/>
    <lineage>
        <taxon>Bacteria</taxon>
        <taxon>Bacillati</taxon>
        <taxon>Actinomycetota</taxon>
        <taxon>Actinomycetes</taxon>
        <taxon>Streptosporangiales</taxon>
        <taxon>Allonocardiopsis</taxon>
    </lineage>
</organism>
<accession>A0A2T0PWY6</accession>
<dbReference type="EMBL" id="PVZC01000008">
    <property type="protein sequence ID" value="PRX96053.1"/>
    <property type="molecule type" value="Genomic_DNA"/>
</dbReference>
<keyword evidence="2" id="KW-1185">Reference proteome</keyword>
<name>A0A2T0PWY6_9ACTN</name>
<proteinExistence type="predicted"/>
<dbReference type="RefSeq" id="WP_106250639.1">
    <property type="nucleotide sequence ID" value="NZ_PVZC01000008.1"/>
</dbReference>
<reference evidence="1 2" key="1">
    <citation type="submission" date="2018-03" db="EMBL/GenBank/DDBJ databases">
        <title>Genomic Encyclopedia of Archaeal and Bacterial Type Strains, Phase II (KMG-II): from individual species to whole genera.</title>
        <authorList>
            <person name="Goeker M."/>
        </authorList>
    </citation>
    <scope>NUCLEOTIDE SEQUENCE [LARGE SCALE GENOMIC DNA]</scope>
    <source>
        <strain evidence="1 2">DSM 45601</strain>
    </source>
</reference>
<evidence type="ECO:0000313" key="2">
    <source>
        <dbReference type="Proteomes" id="UP000237846"/>
    </source>
</evidence>
<protein>
    <submittedName>
        <fullName evidence="1">Uncharacterized protein</fullName>
    </submittedName>
</protein>